<comment type="caution">
    <text evidence="1">The sequence shown here is derived from an EMBL/GenBank/DDBJ whole genome shotgun (WGS) entry which is preliminary data.</text>
</comment>
<accession>A0A927RBB4</accession>
<evidence type="ECO:0000313" key="2">
    <source>
        <dbReference type="Proteomes" id="UP000638648"/>
    </source>
</evidence>
<reference evidence="1" key="1">
    <citation type="submission" date="2020-10" db="EMBL/GenBank/DDBJ databases">
        <title>Sequencing the genomes of 1000 actinobacteria strains.</title>
        <authorList>
            <person name="Klenk H.-P."/>
        </authorList>
    </citation>
    <scope>NUCLEOTIDE SEQUENCE</scope>
    <source>
        <strain evidence="1">DSM 45354</strain>
    </source>
</reference>
<protein>
    <submittedName>
        <fullName evidence="1">Superfamily I DNA/RNA helicase</fullName>
    </submittedName>
</protein>
<dbReference type="AlphaFoldDB" id="A0A927RBB4"/>
<name>A0A927RBB4_9ACTN</name>
<gene>
    <name evidence="1" type="ORF">HEB94_006810</name>
</gene>
<keyword evidence="1" id="KW-0067">ATP-binding</keyword>
<keyword evidence="2" id="KW-1185">Reference proteome</keyword>
<keyword evidence="1" id="KW-0378">Hydrolase</keyword>
<keyword evidence="1" id="KW-0547">Nucleotide-binding</keyword>
<keyword evidence="1" id="KW-0347">Helicase</keyword>
<dbReference type="GO" id="GO:0004386">
    <property type="term" value="F:helicase activity"/>
    <property type="evidence" value="ECO:0007669"/>
    <property type="project" value="UniProtKB-KW"/>
</dbReference>
<dbReference type="InterPro" id="IPR027417">
    <property type="entry name" value="P-loop_NTPase"/>
</dbReference>
<proteinExistence type="predicted"/>
<dbReference type="SUPFAM" id="SSF52540">
    <property type="entry name" value="P-loop containing nucleoside triphosphate hydrolases"/>
    <property type="match status" value="1"/>
</dbReference>
<evidence type="ECO:0000313" key="1">
    <source>
        <dbReference type="EMBL" id="MBE1609962.1"/>
    </source>
</evidence>
<organism evidence="1 2">
    <name type="scientific">Actinopolymorpha pittospori</name>
    <dbReference type="NCBI Taxonomy" id="648752"/>
    <lineage>
        <taxon>Bacteria</taxon>
        <taxon>Bacillati</taxon>
        <taxon>Actinomycetota</taxon>
        <taxon>Actinomycetes</taxon>
        <taxon>Propionibacteriales</taxon>
        <taxon>Actinopolymorphaceae</taxon>
        <taxon>Actinopolymorpha</taxon>
    </lineage>
</organism>
<dbReference type="EMBL" id="JADBEM010000001">
    <property type="protein sequence ID" value="MBE1609962.1"/>
    <property type="molecule type" value="Genomic_DNA"/>
</dbReference>
<sequence>MAIEPTAEQQAARDVFATGRDLALVAGAGTGKTSTLVLMGSATRK</sequence>
<dbReference type="Gene3D" id="3.40.50.300">
    <property type="entry name" value="P-loop containing nucleotide triphosphate hydrolases"/>
    <property type="match status" value="1"/>
</dbReference>
<dbReference type="Proteomes" id="UP000638648">
    <property type="component" value="Unassembled WGS sequence"/>
</dbReference>
<dbReference type="RefSeq" id="WP_202896689.1">
    <property type="nucleotide sequence ID" value="NZ_BAABJL010000075.1"/>
</dbReference>